<keyword evidence="1" id="KW-0732">Signal</keyword>
<protein>
    <submittedName>
        <fullName evidence="2">Uncharacterized protein</fullName>
    </submittedName>
</protein>
<feature type="chain" id="PRO_5035165991" evidence="1">
    <location>
        <begin position="27"/>
        <end position="602"/>
    </location>
</feature>
<dbReference type="EMBL" id="JACXWD010000018">
    <property type="protein sequence ID" value="MBD3867895.1"/>
    <property type="molecule type" value="Genomic_DNA"/>
</dbReference>
<evidence type="ECO:0000256" key="1">
    <source>
        <dbReference type="SAM" id="SignalP"/>
    </source>
</evidence>
<organism evidence="2 3">
    <name type="scientific">Candidatus Polarisedimenticola svalbardensis</name>
    <dbReference type="NCBI Taxonomy" id="2886004"/>
    <lineage>
        <taxon>Bacteria</taxon>
        <taxon>Pseudomonadati</taxon>
        <taxon>Acidobacteriota</taxon>
        <taxon>Candidatus Polarisedimenticolia</taxon>
        <taxon>Candidatus Polarisedimenticolales</taxon>
        <taxon>Candidatus Polarisedimenticolaceae</taxon>
        <taxon>Candidatus Polarisedimenticola</taxon>
    </lineage>
</organism>
<evidence type="ECO:0000313" key="3">
    <source>
        <dbReference type="Proteomes" id="UP000648239"/>
    </source>
</evidence>
<comment type="caution">
    <text evidence="2">The sequence shown here is derived from an EMBL/GenBank/DDBJ whole genome shotgun (WGS) entry which is preliminary data.</text>
</comment>
<sequence length="602" mass="68747">MKVILRLHFRASVVLLGLLMAFPAAAAGTGGRWWWDAQLRAQQESRQFYRGDTQTRDYKILRYGLGLGINGYIYHPAIASFRVELDFLATQYSAAGRRKQDNTGLGVEFNLVPNGRYPFTVRYKEYLFDLGVRTGGDQPIWVYDTGTVWSANWAARAGPLRGLRYNTSNSAYRFLDEDLGRDVRSRDRVSWNRLFGRLKHRLQLENRVRDSARSLLTTEDLVLRLTEQLDLSDRWRWNLHGNGRINDSTIALQPFPSQRRYSLRNQFQRTDPKYSISLESTAETVREDHDGRLSAYSGAVRHTRRISDDLSLTGSFSYRTVQGDDFSSHGPNLSARGSWRGRAGSFQSSLDLSADYTVAVAERDTMNTKLDQFGYSGILKMRHLPAGGSSKELTIEQTKNDFQEIFDTGPNLPGPGFLTPELRTFDVFRTEFSLGKQLDRRRVQLNTDYTRRISTDSALTGLPWQRDNVVSLRANVTQGALNFRLSSRWQDQTLNSTLGDRHFNETQARVQWRPRIRMSLNGSYQQQTRDSLSSARFVTDSYEAGFSWSVFVLDFNIVAYEARGSSFGAEDYLDRGVRWTLSSRMAGWLPVVTGHRGNGVIR</sequence>
<gene>
    <name evidence="2" type="ORF">IFK94_07215</name>
</gene>
<reference evidence="2 3" key="1">
    <citation type="submission" date="2020-08" db="EMBL/GenBank/DDBJ databases">
        <title>Acidobacteriota in marine sediments use diverse sulfur dissimilation pathways.</title>
        <authorList>
            <person name="Wasmund K."/>
        </authorList>
    </citation>
    <scope>NUCLEOTIDE SEQUENCE [LARGE SCALE GENOMIC DNA]</scope>
    <source>
        <strain evidence="2">MAG AM4</strain>
    </source>
</reference>
<feature type="signal peptide" evidence="1">
    <location>
        <begin position="1"/>
        <end position="26"/>
    </location>
</feature>
<dbReference type="AlphaFoldDB" id="A0A8J6Y660"/>
<name>A0A8J6Y660_9BACT</name>
<proteinExistence type="predicted"/>
<accession>A0A8J6Y660</accession>
<dbReference type="Proteomes" id="UP000648239">
    <property type="component" value="Unassembled WGS sequence"/>
</dbReference>
<evidence type="ECO:0000313" key="2">
    <source>
        <dbReference type="EMBL" id="MBD3867895.1"/>
    </source>
</evidence>